<dbReference type="PANTHER" id="PTHR33741">
    <property type="entry name" value="TRANSMEMBRANE PROTEIN DDB_G0269096-RELATED"/>
    <property type="match status" value="1"/>
</dbReference>
<keyword evidence="1" id="KW-0472">Membrane</keyword>
<accession>A0AB34IWG4</accession>
<keyword evidence="1" id="KW-0812">Transmembrane</keyword>
<dbReference type="InterPro" id="IPR058581">
    <property type="entry name" value="TM_HPP"/>
</dbReference>
<evidence type="ECO:0000256" key="2">
    <source>
        <dbReference type="SAM" id="SignalP"/>
    </source>
</evidence>
<keyword evidence="1" id="KW-1133">Transmembrane helix</keyword>
<feature type="transmembrane region" description="Helical" evidence="1">
    <location>
        <begin position="87"/>
        <end position="106"/>
    </location>
</feature>
<protein>
    <recommendedName>
        <fullName evidence="3">HPP transmembrane region domain-containing protein</fullName>
    </recommendedName>
</protein>
<dbReference type="Pfam" id="PF04982">
    <property type="entry name" value="TM_HPP"/>
    <property type="match status" value="1"/>
</dbReference>
<evidence type="ECO:0000256" key="1">
    <source>
        <dbReference type="SAM" id="Phobius"/>
    </source>
</evidence>
<sequence length="241" mass="25349">MAVHPSPQPFTHRLPRPPFPPRRHATLLLVLLLLPALHALSPSPRRLLSPPHPSRHRRLLSEAQEAATLAPVDAAPLDPPPPLPLHLADPLLAAAGAAGGVYALFLLEDASGLALYAPPLAASAVLLFSSARPPPAAQVFAGTLVGTASAVALASLCGSSEEARSAAVGFCVLWFRLAVAPFPPAAALAALFFDRAELREAGMMFVLFPALSGHAVLYLIAMALSPVRLELLRRNEKDTRA</sequence>
<name>A0AB34IWG4_PRYPA</name>
<keyword evidence="5" id="KW-1185">Reference proteome</keyword>
<dbReference type="PANTHER" id="PTHR33741:SF1">
    <property type="entry name" value="HPP FAMILY PROTEIN, EXPRESSED"/>
    <property type="match status" value="1"/>
</dbReference>
<dbReference type="EMBL" id="JBGBPQ010000018">
    <property type="protein sequence ID" value="KAL1507469.1"/>
    <property type="molecule type" value="Genomic_DNA"/>
</dbReference>
<feature type="transmembrane region" description="Helical" evidence="1">
    <location>
        <begin position="137"/>
        <end position="156"/>
    </location>
</feature>
<keyword evidence="2" id="KW-0732">Signal</keyword>
<organism evidence="4 5">
    <name type="scientific">Prymnesium parvum</name>
    <name type="common">Toxic golden alga</name>
    <dbReference type="NCBI Taxonomy" id="97485"/>
    <lineage>
        <taxon>Eukaryota</taxon>
        <taxon>Haptista</taxon>
        <taxon>Haptophyta</taxon>
        <taxon>Prymnesiophyceae</taxon>
        <taxon>Prymnesiales</taxon>
        <taxon>Prymnesiaceae</taxon>
        <taxon>Prymnesium</taxon>
    </lineage>
</organism>
<evidence type="ECO:0000259" key="3">
    <source>
        <dbReference type="Pfam" id="PF04982"/>
    </source>
</evidence>
<evidence type="ECO:0000313" key="5">
    <source>
        <dbReference type="Proteomes" id="UP001515480"/>
    </source>
</evidence>
<dbReference type="AlphaFoldDB" id="A0AB34IWG4"/>
<feature type="transmembrane region" description="Helical" evidence="1">
    <location>
        <begin position="205"/>
        <end position="224"/>
    </location>
</feature>
<reference evidence="4 5" key="1">
    <citation type="journal article" date="2024" name="Science">
        <title>Giant polyketide synthase enzymes in the biosynthesis of giant marine polyether toxins.</title>
        <authorList>
            <person name="Fallon T.R."/>
            <person name="Shende V.V."/>
            <person name="Wierzbicki I.H."/>
            <person name="Pendleton A.L."/>
            <person name="Watervoot N.F."/>
            <person name="Auber R.P."/>
            <person name="Gonzalez D.J."/>
            <person name="Wisecaver J.H."/>
            <person name="Moore B.S."/>
        </authorList>
    </citation>
    <scope>NUCLEOTIDE SEQUENCE [LARGE SCALE GENOMIC DNA]</scope>
    <source>
        <strain evidence="4 5">12B1</strain>
    </source>
</reference>
<feature type="chain" id="PRO_5044281664" description="HPP transmembrane region domain-containing protein" evidence="2">
    <location>
        <begin position="40"/>
        <end position="241"/>
    </location>
</feature>
<comment type="caution">
    <text evidence="4">The sequence shown here is derived from an EMBL/GenBank/DDBJ whole genome shotgun (WGS) entry which is preliminary data.</text>
</comment>
<feature type="signal peptide" evidence="2">
    <location>
        <begin position="1"/>
        <end position="39"/>
    </location>
</feature>
<proteinExistence type="predicted"/>
<feature type="transmembrane region" description="Helical" evidence="1">
    <location>
        <begin position="168"/>
        <end position="193"/>
    </location>
</feature>
<feature type="domain" description="HPP transmembrane region" evidence="3">
    <location>
        <begin position="86"/>
        <end position="225"/>
    </location>
</feature>
<dbReference type="Proteomes" id="UP001515480">
    <property type="component" value="Unassembled WGS sequence"/>
</dbReference>
<gene>
    <name evidence="4" type="ORF">AB1Y20_008305</name>
</gene>
<feature type="transmembrane region" description="Helical" evidence="1">
    <location>
        <begin position="113"/>
        <end position="131"/>
    </location>
</feature>
<dbReference type="InterPro" id="IPR007065">
    <property type="entry name" value="HPP"/>
</dbReference>
<evidence type="ECO:0000313" key="4">
    <source>
        <dbReference type="EMBL" id="KAL1507469.1"/>
    </source>
</evidence>